<feature type="region of interest" description="Disordered" evidence="1">
    <location>
        <begin position="412"/>
        <end position="460"/>
    </location>
</feature>
<feature type="region of interest" description="Disordered" evidence="1">
    <location>
        <begin position="2432"/>
        <end position="2453"/>
    </location>
</feature>
<evidence type="ECO:0000313" key="3">
    <source>
        <dbReference type="Proteomes" id="UP000515908"/>
    </source>
</evidence>
<evidence type="ECO:0000313" key="2">
    <source>
        <dbReference type="EMBL" id="CAD2214626.1"/>
    </source>
</evidence>
<feature type="compositionally biased region" description="Polar residues" evidence="1">
    <location>
        <begin position="808"/>
        <end position="820"/>
    </location>
</feature>
<feature type="compositionally biased region" description="Basic and acidic residues" evidence="1">
    <location>
        <begin position="432"/>
        <end position="441"/>
    </location>
</feature>
<protein>
    <submittedName>
        <fullName evidence="2">Uncharacterized protein</fullName>
    </submittedName>
</protein>
<reference evidence="2 3" key="1">
    <citation type="submission" date="2020-08" db="EMBL/GenBank/DDBJ databases">
        <authorList>
            <person name="Newling K."/>
            <person name="Davey J."/>
            <person name="Forrester S."/>
        </authorList>
    </citation>
    <scope>NUCLEOTIDE SEQUENCE [LARGE SCALE GENOMIC DNA]</scope>
    <source>
        <strain evidence="3">Crithidia deanei Carvalho (ATCC PRA-265)</strain>
    </source>
</reference>
<organism evidence="2 3">
    <name type="scientific">Angomonas deanei</name>
    <dbReference type="NCBI Taxonomy" id="59799"/>
    <lineage>
        <taxon>Eukaryota</taxon>
        <taxon>Discoba</taxon>
        <taxon>Euglenozoa</taxon>
        <taxon>Kinetoplastea</taxon>
        <taxon>Metakinetoplastina</taxon>
        <taxon>Trypanosomatida</taxon>
        <taxon>Trypanosomatidae</taxon>
        <taxon>Strigomonadinae</taxon>
        <taxon>Angomonas</taxon>
    </lineage>
</organism>
<feature type="compositionally biased region" description="Basic residues" evidence="1">
    <location>
        <begin position="105"/>
        <end position="120"/>
    </location>
</feature>
<feature type="compositionally biased region" description="Polar residues" evidence="1">
    <location>
        <begin position="85"/>
        <end position="104"/>
    </location>
</feature>
<feature type="region of interest" description="Disordered" evidence="1">
    <location>
        <begin position="801"/>
        <end position="820"/>
    </location>
</feature>
<gene>
    <name evidence="2" type="ORF">ADEAN_000207700</name>
</gene>
<dbReference type="Proteomes" id="UP000515908">
    <property type="component" value="Chromosome 03"/>
</dbReference>
<feature type="compositionally biased region" description="Basic and acidic residues" evidence="1">
    <location>
        <begin position="2438"/>
        <end position="2453"/>
    </location>
</feature>
<evidence type="ECO:0000256" key="1">
    <source>
        <dbReference type="SAM" id="MobiDB-lite"/>
    </source>
</evidence>
<keyword evidence="3" id="KW-1185">Reference proteome</keyword>
<feature type="compositionally biased region" description="Basic and acidic residues" evidence="1">
    <location>
        <begin position="73"/>
        <end position="84"/>
    </location>
</feature>
<proteinExistence type="predicted"/>
<sequence length="2453" mass="270153">MSAPESVNFYVTVVCSDSEVDSALCTRMMGAHCAHSSDSNPTLNASVGRDDRIEKIDLAMKLKRGEITIDDILTKPSDEERKSSASESAISAGNLSHTVVSPTNAKKRTASKEKGKKKGRNSVSETARARSVSLDEQKLEQDFIEQHLPSCELISVSKSTPTVEEVRKVHSVFLYELVDQDALVRENNAAALETGVAQSFWKTLAPVLESSPVLSQSTDIAVVWAVPKTEFLSLFRASRNVFLRNIVYLNKTSFVDPTLENTEAATASQKLRELLTQSGGNGAKSTATAAKSGKGAAAANNKGKGASVKSGEVATTVPSTFRPSDLFTGAVDTSILELLFESGQSFADVIERHQMLGVLYKSVDQKQRQCFPTWTQSVFHSSVLGTTAGTEKDPLETLEQPLLSVKQEENLFAEDRKPNNTADSKAAPPAKPDSKKGDSKNSRPQSSQKNAGVVSISVEKEEPTPAVPSVFLKIAPQEKRMLTETVQPRCQIAQCDSVGAGEEEPARTGKKDCGGWEPLWSLVRVSSPDFDEGVLAGSSDFRKACEKTLSPMLLEAGSLVGRYSLWRQDKTVVPLSSGDAAPRSLGRPAAAESTSAPVDLNEIYVNGITETTLRSTVSQSLQQCCKDYVETDAGAKTYHKQKFDVNGGYSILSAVTAMVENTNEVAAQSVPFRLVKLSDTEADGVHTVASITGVQWTQQLEKTDTQTKSGDTRPSTDTCIKEAEEMGVRVEEGEGLSPAPKETSAYDEYPGAVKVSYPPLVRPELQKKGEAVGTPAPLFRPYSIQSAAGVRPAIADNAFSASVVKPSTEPNRTPNDQNETAEASNLLVVIPNHSHKRATEEYYPQEIQWLVQQYVQRFAGHFSLAKHHPDDAHSTVKSTDPKSVLYFQALGKMRELQFADKFGGKSWQDLKDVTAKFLQKALAMQTVDVNHHPLIRAAFMDDSSAFVHGKCTVEDKPKLRADDVFKRCVVPLSNYDDKLQRSVERSFTKREREHVLQQVLLLQLARAAKLFPFPQSSSGAGNALSGSAYFSSTNNVNNATMTITGHNNTTVFTLPVPLCTIEEMITKELAESRVVDFTTRFGHHLCSVLSFEDVSITQDGVTTTNDAGEVLKLTSTYSKSAENIYPSRRAVKFTLAGVTIPNNTTNTAQPISFANSASASTLDATYNPNRQQSRVWMYMIDGIPSLEEFNRWERWLAQVEKNSVKATLQAGGTNKRKSVATINPLTTDHTVQRHKTKAAKTEEVNPTVGNLNADRLADSLYAKLLRSHLNQKQLLYREPRSTGKEPTVTCSPSHFKAEHKEVLYPYCDSVVEVTTTDTSRVCRYIKSCDVVAAFHHTISPKSPETEEPKKEAVAGVDKAVHMNVRFDDGLLFTCSKIMVDTSSKKKAGKGRSSMVVKYEEEEGEEDAKRKKARSLSKSLEQIASAKKRKSSAKNTKPTKKTKEAKAAQNVREEAREKEEEQLQREEACAKKLQQSSAAPPITSHGCINLWNTKQEEVLASGANEEAQLEERKDAIKPLSLSVTTNNFVFEVNDKDSRVWMSYHSLLHDGASSSRHLAHFFSSAETIHAVHFMGNGETLLLPSQEIECRRSVELSDGTVTRYFVSGVSQALFPDGSVLVRYPEDTRMTAVRARLAKSSEETTAEEDTVEKVVYETLTVPSGSRYVRQLQLMEHNSQEPFNEGQRLYWKDYTSLHKFIYLGETHQLDTKCSYNKMHACHNLCRSDGVSMTYYYHKKGASNGDTTREAKSESNLAYTKVHTSKGTTVLGDTRKGASAYEDLSDTEDPILYARVVLHSDGTTIVTFTKDESSDTVGGMNRQNVPVSFRNSNGTGMPSWVNSIVNQSSQSKWISPVLLPLLNDAVTVSGVCGELAQFCVESPRMPRLFLSPSNAYTTTFVPRRGDSAFGGKADALTHCYYAVFGDGTVMAKSLVARPSPAALVAAQRTQNRNTLVSPEDMPMRHRETLLTETTLSRPTDTVVRVVNAANLVIVEPADVSARNKSNAVAATLGEGYPMFDLALGQFRLVDYHSHVAEVFNLLSPVRPVCMRLVPSNWEAILRSLVSPFYTPHRLPAEKEKEMNEQYKKEEAQDDKRRMEGYCPPLLTRLRELTEGFIIEGGLLKPDVFHELFHERHNPKTSSGPHRGEECSTEFHSTYEDVNVDNVFPVMVSELANGEVLQYMTSEKLHQSLRALEALEEDPVFLSRSVASGEPGAQQLSLFRIPSGNGEEEMSTGVAAPFRETHQRRGSGGARGCGPACYSGGYGAIIQQRNDGLSTLSTMFSGITTSAGYSNSAGRSEVALPQSFVKASSRWVPPSLQPPRRFIEGKRNVGGLTVLDGEERHPSGLRMIQETAENKHTLSSMHSGNTYVLLCVFLQFEEVTPAAANVVLQSSINRHSQLKDLSRHHEVMKESFPAPECGPQEDQLRLQEVYHSMRKKHKMEKQRLKEMEQAEEKGVN</sequence>
<feature type="compositionally biased region" description="Basic and acidic residues" evidence="1">
    <location>
        <begin position="1440"/>
        <end position="1466"/>
    </location>
</feature>
<accession>A0A7G2C4I1</accession>
<name>A0A7G2C4I1_9TRYP</name>
<feature type="region of interest" description="Disordered" evidence="1">
    <location>
        <begin position="73"/>
        <end position="131"/>
    </location>
</feature>
<feature type="region of interest" description="Disordered" evidence="1">
    <location>
        <begin position="277"/>
        <end position="307"/>
    </location>
</feature>
<dbReference type="EMBL" id="LR877147">
    <property type="protein sequence ID" value="CAD2214626.1"/>
    <property type="molecule type" value="Genomic_DNA"/>
</dbReference>
<feature type="compositionally biased region" description="Basic residues" evidence="1">
    <location>
        <begin position="1425"/>
        <end position="1439"/>
    </location>
</feature>
<feature type="region of interest" description="Disordered" evidence="1">
    <location>
        <begin position="1383"/>
        <end position="1466"/>
    </location>
</feature>
<dbReference type="VEuPathDB" id="TriTrypDB:ADEAN_000207700"/>
<feature type="compositionally biased region" description="Low complexity" evidence="1">
    <location>
        <begin position="283"/>
        <end position="307"/>
    </location>
</feature>